<evidence type="ECO:0000256" key="4">
    <source>
        <dbReference type="ARBA" id="ARBA00008391"/>
    </source>
</evidence>
<sequence>MRAHDVKEILIDKSEIAQRVDSLVDEIISDLKPERLLVVGILKGSFMFLADLMRSFHRHNVHPRIDFLTLSSYGSGTISSGTVDIIHDLRDDLSGAEVLLVDDILDTGRTLAFTKKIMLERGAKSVHSCVLLDKKAHRSVEFEADYAGFAINDHFVVGYGLDYDNLYRELPHIAKVGFHE</sequence>
<dbReference type="GO" id="GO:0000166">
    <property type="term" value="F:nucleotide binding"/>
    <property type="evidence" value="ECO:0007669"/>
    <property type="project" value="UniProtKB-KW"/>
</dbReference>
<evidence type="ECO:0000256" key="10">
    <source>
        <dbReference type="ARBA" id="ARBA00022726"/>
    </source>
</evidence>
<evidence type="ECO:0000256" key="13">
    <source>
        <dbReference type="ARBA" id="ARBA00048811"/>
    </source>
</evidence>
<dbReference type="InterPro" id="IPR050408">
    <property type="entry name" value="HGPRT"/>
</dbReference>
<evidence type="ECO:0000256" key="6">
    <source>
        <dbReference type="ARBA" id="ARBA00022490"/>
    </source>
</evidence>
<evidence type="ECO:0000256" key="1">
    <source>
        <dbReference type="ARBA" id="ARBA00001946"/>
    </source>
</evidence>
<dbReference type="Proteomes" id="UP000346198">
    <property type="component" value="Unassembled WGS sequence"/>
</dbReference>
<comment type="similarity">
    <text evidence="4 15">Belongs to the purine/pyrimidine phosphoribosyltransferase family.</text>
</comment>
<accession>A0A6C2UJB0</accession>
<keyword evidence="11 15" id="KW-0547">Nucleotide-binding</keyword>
<organism evidence="17 18">
    <name type="scientific">Pontiella sulfatireligans</name>
    <dbReference type="NCBI Taxonomy" id="2750658"/>
    <lineage>
        <taxon>Bacteria</taxon>
        <taxon>Pseudomonadati</taxon>
        <taxon>Kiritimatiellota</taxon>
        <taxon>Kiritimatiellia</taxon>
        <taxon>Kiritimatiellales</taxon>
        <taxon>Pontiellaceae</taxon>
        <taxon>Pontiella</taxon>
    </lineage>
</organism>
<evidence type="ECO:0000256" key="8">
    <source>
        <dbReference type="ARBA" id="ARBA00022679"/>
    </source>
</evidence>
<evidence type="ECO:0000256" key="3">
    <source>
        <dbReference type="ARBA" id="ARBA00004669"/>
    </source>
</evidence>
<comment type="cofactor">
    <cofactor evidence="1 15">
        <name>Mg(2+)</name>
        <dbReference type="ChEBI" id="CHEBI:18420"/>
    </cofactor>
</comment>
<keyword evidence="12 15" id="KW-0460">Magnesium</keyword>
<keyword evidence="8 15" id="KW-0808">Transferase</keyword>
<dbReference type="InterPro" id="IPR000836">
    <property type="entry name" value="PRTase_dom"/>
</dbReference>
<dbReference type="GO" id="GO:0032263">
    <property type="term" value="P:GMP salvage"/>
    <property type="evidence" value="ECO:0007669"/>
    <property type="project" value="TreeGrafter"/>
</dbReference>
<name>A0A6C2UJB0_9BACT</name>
<dbReference type="GO" id="GO:0046100">
    <property type="term" value="P:hypoxanthine metabolic process"/>
    <property type="evidence" value="ECO:0007669"/>
    <property type="project" value="TreeGrafter"/>
</dbReference>
<dbReference type="PANTHER" id="PTHR43340:SF1">
    <property type="entry name" value="HYPOXANTHINE PHOSPHORIBOSYLTRANSFERASE"/>
    <property type="match status" value="1"/>
</dbReference>
<evidence type="ECO:0000256" key="7">
    <source>
        <dbReference type="ARBA" id="ARBA00022676"/>
    </source>
</evidence>
<comment type="catalytic activity">
    <reaction evidence="14">
        <text>IMP + diphosphate = hypoxanthine + 5-phospho-alpha-D-ribose 1-diphosphate</text>
        <dbReference type="Rhea" id="RHEA:17973"/>
        <dbReference type="ChEBI" id="CHEBI:17368"/>
        <dbReference type="ChEBI" id="CHEBI:33019"/>
        <dbReference type="ChEBI" id="CHEBI:58017"/>
        <dbReference type="ChEBI" id="CHEBI:58053"/>
        <dbReference type="EC" id="2.4.2.8"/>
    </reaction>
    <physiologicalReaction direction="right-to-left" evidence="14">
        <dbReference type="Rhea" id="RHEA:17975"/>
    </physiologicalReaction>
</comment>
<evidence type="ECO:0000256" key="11">
    <source>
        <dbReference type="ARBA" id="ARBA00022741"/>
    </source>
</evidence>
<dbReference type="EMBL" id="CAAHFH010000001">
    <property type="protein sequence ID" value="VGO20310.1"/>
    <property type="molecule type" value="Genomic_DNA"/>
</dbReference>
<dbReference type="SUPFAM" id="SSF53271">
    <property type="entry name" value="PRTase-like"/>
    <property type="match status" value="1"/>
</dbReference>
<dbReference type="AlphaFoldDB" id="A0A6C2UJB0"/>
<evidence type="ECO:0000256" key="15">
    <source>
        <dbReference type="RuleBase" id="RU364099"/>
    </source>
</evidence>
<gene>
    <name evidence="17" type="primary">hpt</name>
    <name evidence="17" type="ORF">SCARR_02372</name>
</gene>
<evidence type="ECO:0000259" key="16">
    <source>
        <dbReference type="Pfam" id="PF00156"/>
    </source>
</evidence>
<reference evidence="17 18" key="1">
    <citation type="submission" date="2019-04" db="EMBL/GenBank/DDBJ databases">
        <authorList>
            <person name="Van Vliet M D."/>
        </authorList>
    </citation>
    <scope>NUCLEOTIDE SEQUENCE [LARGE SCALE GENOMIC DNA]</scope>
    <source>
        <strain evidence="17 18">F21</strain>
    </source>
</reference>
<dbReference type="GO" id="GO:0006178">
    <property type="term" value="P:guanine salvage"/>
    <property type="evidence" value="ECO:0007669"/>
    <property type="project" value="TreeGrafter"/>
</dbReference>
<dbReference type="FunFam" id="3.40.50.2020:FF:000006">
    <property type="entry name" value="Hypoxanthine phosphoribosyltransferase"/>
    <property type="match status" value="1"/>
</dbReference>
<evidence type="ECO:0000256" key="2">
    <source>
        <dbReference type="ARBA" id="ARBA00004496"/>
    </source>
</evidence>
<keyword evidence="18" id="KW-1185">Reference proteome</keyword>
<dbReference type="GO" id="GO:0032264">
    <property type="term" value="P:IMP salvage"/>
    <property type="evidence" value="ECO:0007669"/>
    <property type="project" value="UniProtKB-UniPathway"/>
</dbReference>
<keyword evidence="10 15" id="KW-0660">Purine salvage</keyword>
<evidence type="ECO:0000313" key="18">
    <source>
        <dbReference type="Proteomes" id="UP000346198"/>
    </source>
</evidence>
<dbReference type="CDD" id="cd06223">
    <property type="entry name" value="PRTases_typeI"/>
    <property type="match status" value="1"/>
</dbReference>
<dbReference type="EC" id="2.4.2.8" evidence="5 15"/>
<evidence type="ECO:0000256" key="9">
    <source>
        <dbReference type="ARBA" id="ARBA00022723"/>
    </source>
</evidence>
<dbReference type="InterPro" id="IPR005904">
    <property type="entry name" value="Hxn_phspho_trans"/>
</dbReference>
<evidence type="ECO:0000313" key="17">
    <source>
        <dbReference type="EMBL" id="VGO20310.1"/>
    </source>
</evidence>
<dbReference type="NCBIfam" id="TIGR01203">
    <property type="entry name" value="HGPRTase"/>
    <property type="match status" value="1"/>
</dbReference>
<dbReference type="GO" id="GO:0006166">
    <property type="term" value="P:purine ribonucleoside salvage"/>
    <property type="evidence" value="ECO:0007669"/>
    <property type="project" value="UniProtKB-KW"/>
</dbReference>
<dbReference type="UniPathway" id="UPA00591">
    <property type="reaction ID" value="UER00648"/>
</dbReference>
<dbReference type="GO" id="GO:0004422">
    <property type="term" value="F:hypoxanthine phosphoribosyltransferase activity"/>
    <property type="evidence" value="ECO:0007669"/>
    <property type="project" value="InterPro"/>
</dbReference>
<evidence type="ECO:0000256" key="12">
    <source>
        <dbReference type="ARBA" id="ARBA00022842"/>
    </source>
</evidence>
<dbReference type="GO" id="GO:0000287">
    <property type="term" value="F:magnesium ion binding"/>
    <property type="evidence" value="ECO:0007669"/>
    <property type="project" value="TreeGrafter"/>
</dbReference>
<dbReference type="Pfam" id="PF00156">
    <property type="entry name" value="Pribosyltran"/>
    <property type="match status" value="1"/>
</dbReference>
<keyword evidence="6 15" id="KW-0963">Cytoplasm</keyword>
<dbReference type="InterPro" id="IPR029057">
    <property type="entry name" value="PRTase-like"/>
</dbReference>
<dbReference type="Gene3D" id="3.40.50.2020">
    <property type="match status" value="1"/>
</dbReference>
<evidence type="ECO:0000256" key="14">
    <source>
        <dbReference type="ARBA" id="ARBA00049402"/>
    </source>
</evidence>
<dbReference type="PANTHER" id="PTHR43340">
    <property type="entry name" value="HYPOXANTHINE-GUANINE PHOSPHORIBOSYLTRANSFERASE"/>
    <property type="match status" value="1"/>
</dbReference>
<comment type="pathway">
    <text evidence="3 15">Purine metabolism; IMP biosynthesis via salvage pathway; IMP from hypoxanthine: step 1/1.</text>
</comment>
<feature type="domain" description="Phosphoribosyltransferase" evidence="16">
    <location>
        <begin position="13"/>
        <end position="163"/>
    </location>
</feature>
<keyword evidence="9 15" id="KW-0479">Metal-binding</keyword>
<keyword evidence="7 15" id="KW-0328">Glycosyltransferase</keyword>
<protein>
    <recommendedName>
        <fullName evidence="5 15">Hypoxanthine phosphoribosyltransferase</fullName>
        <ecNumber evidence="5 15">2.4.2.8</ecNumber>
    </recommendedName>
</protein>
<dbReference type="GO" id="GO:0052657">
    <property type="term" value="F:guanine phosphoribosyltransferase activity"/>
    <property type="evidence" value="ECO:0007669"/>
    <property type="project" value="UniProtKB-ARBA"/>
</dbReference>
<dbReference type="GO" id="GO:0005829">
    <property type="term" value="C:cytosol"/>
    <property type="evidence" value="ECO:0007669"/>
    <property type="project" value="TreeGrafter"/>
</dbReference>
<comment type="catalytic activity">
    <reaction evidence="13">
        <text>GMP + diphosphate = guanine + 5-phospho-alpha-D-ribose 1-diphosphate</text>
        <dbReference type="Rhea" id="RHEA:25424"/>
        <dbReference type="ChEBI" id="CHEBI:16235"/>
        <dbReference type="ChEBI" id="CHEBI:33019"/>
        <dbReference type="ChEBI" id="CHEBI:58017"/>
        <dbReference type="ChEBI" id="CHEBI:58115"/>
        <dbReference type="EC" id="2.4.2.8"/>
    </reaction>
    <physiologicalReaction direction="right-to-left" evidence="13">
        <dbReference type="Rhea" id="RHEA:25426"/>
    </physiologicalReaction>
</comment>
<dbReference type="RefSeq" id="WP_136061742.1">
    <property type="nucleotide sequence ID" value="NZ_CAAHFH010000001.1"/>
</dbReference>
<proteinExistence type="inferred from homology"/>
<comment type="subcellular location">
    <subcellularLocation>
        <location evidence="2 15">Cytoplasm</location>
    </subcellularLocation>
</comment>
<evidence type="ECO:0000256" key="5">
    <source>
        <dbReference type="ARBA" id="ARBA00011895"/>
    </source>
</evidence>